<dbReference type="eggNOG" id="ENOG502SZTA">
    <property type="taxonomic scope" value="Eukaryota"/>
</dbReference>
<evidence type="ECO:0000256" key="1">
    <source>
        <dbReference type="SAM" id="MobiDB-lite"/>
    </source>
</evidence>
<feature type="compositionally biased region" description="Low complexity" evidence="1">
    <location>
        <begin position="41"/>
        <end position="55"/>
    </location>
</feature>
<organism evidence="2 3">
    <name type="scientific">Thalassiosira oceanica</name>
    <name type="common">Marine diatom</name>
    <dbReference type="NCBI Taxonomy" id="159749"/>
    <lineage>
        <taxon>Eukaryota</taxon>
        <taxon>Sar</taxon>
        <taxon>Stramenopiles</taxon>
        <taxon>Ochrophyta</taxon>
        <taxon>Bacillariophyta</taxon>
        <taxon>Coscinodiscophyceae</taxon>
        <taxon>Thalassiosirophycidae</taxon>
        <taxon>Thalassiosirales</taxon>
        <taxon>Thalassiosiraceae</taxon>
        <taxon>Thalassiosira</taxon>
    </lineage>
</organism>
<dbReference type="EMBL" id="AGNL01024342">
    <property type="protein sequence ID" value="EJK58731.1"/>
    <property type="molecule type" value="Genomic_DNA"/>
</dbReference>
<dbReference type="AlphaFoldDB" id="K0SCT4"/>
<evidence type="ECO:0000313" key="3">
    <source>
        <dbReference type="Proteomes" id="UP000266841"/>
    </source>
</evidence>
<comment type="caution">
    <text evidence="2">The sequence shown here is derived from an EMBL/GenBank/DDBJ whole genome shotgun (WGS) entry which is preliminary data.</text>
</comment>
<keyword evidence="3" id="KW-1185">Reference proteome</keyword>
<name>K0SCT4_THAOC</name>
<dbReference type="OrthoDB" id="57298at2759"/>
<evidence type="ECO:0000313" key="2">
    <source>
        <dbReference type="EMBL" id="EJK58731.1"/>
    </source>
</evidence>
<dbReference type="Proteomes" id="UP000266841">
    <property type="component" value="Unassembled WGS sequence"/>
</dbReference>
<protein>
    <submittedName>
        <fullName evidence="2">Uncharacterized protein</fullName>
    </submittedName>
</protein>
<proteinExistence type="predicted"/>
<feature type="region of interest" description="Disordered" evidence="1">
    <location>
        <begin position="37"/>
        <end position="118"/>
    </location>
</feature>
<reference evidence="2 3" key="1">
    <citation type="journal article" date="2012" name="Genome Biol.">
        <title>Genome and low-iron response of an oceanic diatom adapted to chronic iron limitation.</title>
        <authorList>
            <person name="Lommer M."/>
            <person name="Specht M."/>
            <person name="Roy A.S."/>
            <person name="Kraemer L."/>
            <person name="Andreson R."/>
            <person name="Gutowska M.A."/>
            <person name="Wolf J."/>
            <person name="Bergner S.V."/>
            <person name="Schilhabel M.B."/>
            <person name="Klostermeier U.C."/>
            <person name="Beiko R.G."/>
            <person name="Rosenstiel P."/>
            <person name="Hippler M."/>
            <person name="Laroche J."/>
        </authorList>
    </citation>
    <scope>NUCLEOTIDE SEQUENCE [LARGE SCALE GENOMIC DNA]</scope>
    <source>
        <strain evidence="2 3">CCMP1005</strain>
    </source>
</reference>
<gene>
    <name evidence="2" type="ORF">THAOC_21116</name>
</gene>
<feature type="compositionally biased region" description="Polar residues" evidence="1">
    <location>
        <begin position="98"/>
        <end position="107"/>
    </location>
</feature>
<accession>K0SCT4</accession>
<sequence>MADNRWKRVVIAVIATAASHHDADAAVLRRRRRDHSGYLRGGMSSSSHQTHSRGSWPSSYHYRHQDSGGKDLPANSHGPIDDTPGEPTTRPSAPPTQLPTTSSPMQDSESDDGLDYGFGGCRRDQAHIQVEVRTDYFSCETGWILERSGSYSDLELVDSEDGFYHDTSYVKTSCVDGGIYLFTIFDSFGDGIEQPGFYEVKVDGDVVARGGNFHNSDETWFLVSTHPPEEMEQWTTSSTTHVFSGGYFDDNYLSDQDFDEVKETLQLPTKRPL</sequence>